<evidence type="ECO:0000256" key="2">
    <source>
        <dbReference type="ARBA" id="ARBA00022827"/>
    </source>
</evidence>
<dbReference type="OrthoDB" id="5168853at2"/>
<dbReference type="EMBL" id="CCSD01000095">
    <property type="protein sequence ID" value="CDZ91081.1"/>
    <property type="molecule type" value="Genomic_DNA"/>
</dbReference>
<dbReference type="PRINTS" id="PR00411">
    <property type="entry name" value="PNDRDTASEI"/>
</dbReference>
<dbReference type="Proteomes" id="UP000042997">
    <property type="component" value="Unassembled WGS sequence"/>
</dbReference>
<keyword evidence="2" id="KW-0274">FAD</keyword>
<gene>
    <name evidence="5" type="primary">pamO</name>
    <name evidence="5" type="ORF">RHRU231_800008</name>
</gene>
<organism evidence="5 6">
    <name type="scientific">Rhodococcus ruber</name>
    <dbReference type="NCBI Taxonomy" id="1830"/>
    <lineage>
        <taxon>Bacteria</taxon>
        <taxon>Bacillati</taxon>
        <taxon>Actinomycetota</taxon>
        <taxon>Actinomycetes</taxon>
        <taxon>Mycobacteriales</taxon>
        <taxon>Nocardiaceae</taxon>
        <taxon>Rhodococcus</taxon>
    </lineage>
</organism>
<evidence type="ECO:0000256" key="3">
    <source>
        <dbReference type="ARBA" id="ARBA00022857"/>
    </source>
</evidence>
<proteinExistence type="predicted"/>
<protein>
    <submittedName>
        <fullName evidence="5">Phenylacetone monooxygenase</fullName>
        <ecNumber evidence="5">1.14.13.92</ecNumber>
    </submittedName>
</protein>
<dbReference type="RefSeq" id="WP_052455335.1">
    <property type="nucleotide sequence ID" value="NZ_JAJNCM010000016.1"/>
</dbReference>
<dbReference type="Gene3D" id="3.50.50.60">
    <property type="entry name" value="FAD/NAD(P)-binding domain"/>
    <property type="match status" value="2"/>
</dbReference>
<dbReference type="PANTHER" id="PTHR43098">
    <property type="entry name" value="L-ORNITHINE N(5)-MONOOXYGENASE-RELATED"/>
    <property type="match status" value="1"/>
</dbReference>
<evidence type="ECO:0000313" key="5">
    <source>
        <dbReference type="EMBL" id="CDZ91081.1"/>
    </source>
</evidence>
<dbReference type="PANTHER" id="PTHR43098:SF5">
    <property type="entry name" value="DUAL-FUNCTIONAL MONOOXYGENASE_METHYLTRANSFERASE PSOF"/>
    <property type="match status" value="1"/>
</dbReference>
<keyword evidence="5" id="KW-0503">Monooxygenase</keyword>
<sequence>MTVTNGTGTQASANSAGAPSRAEVTVDTVVVGAGFGGLRALHEMRELGLSAIVLEAAGDVGGTWFWNRYPGARTDSESWVYAFPFPEIQDEWDWTERFPTQSEALAYLNFVADRLEMRPDIRFNTRVTSAEYDEQDTVWTVRTESGDIIRCTYFVPAAGPLSVPYQPDFPGLDDFRGEWYLTGRWPHEGVDFAGKRVAVVGTGATAVQIIPIIAHTSAEVTVFQRTPNFVLPARNYTLTDEERRGIRANYDSIWKKSRQHFFGFPMDLAGRTIHDVTPEEAQKILEWGWEIGGFHFIFETFDDILVDSKSNEVVANFVRDKIRSIVKDPETAELLCPKGYPIAGKRPPLGHFYYETFNRDNVHLVDVSDTPINTITEKGITVGDHEYEVDIIVFATGFDAVTGSYRGLDIRGRDGVRLADAWTHGPRTQLGIGVEGFPNMFMIGGPQTPFANIPVVIDGVAEWIGDAIRFMRDKGVATMEPTAESVEVWRQTVSAIVDATVLSEGPHSWFLGDNIPGKPRAPLFYFGGVGAFREACQQVAIGGYDSFILNPA</sequence>
<dbReference type="InterPro" id="IPR036188">
    <property type="entry name" value="FAD/NAD-bd_sf"/>
</dbReference>
<evidence type="ECO:0000256" key="1">
    <source>
        <dbReference type="ARBA" id="ARBA00022630"/>
    </source>
</evidence>
<dbReference type="AlphaFoldDB" id="A0A098BTQ1"/>
<dbReference type="SUPFAM" id="SSF51905">
    <property type="entry name" value="FAD/NAD(P)-binding domain"/>
    <property type="match status" value="2"/>
</dbReference>
<reference evidence="5 6" key="1">
    <citation type="journal article" date="2014" name="Genome Announc.">
        <title>Draft Genome Sequence of Propane- and Butane-Oxidizing Actinobacterium Rhodococcus ruber IEGM 231.</title>
        <authorList>
            <person name="Ivshina I.B."/>
            <person name="Kuyukina M.S."/>
            <person name="Krivoruchko A.V."/>
            <person name="Barbe V."/>
            <person name="Fischer C."/>
        </authorList>
    </citation>
    <scope>NUCLEOTIDE SEQUENCE [LARGE SCALE GENOMIC DNA]</scope>
</reference>
<dbReference type="Pfam" id="PF13738">
    <property type="entry name" value="Pyr_redox_3"/>
    <property type="match status" value="1"/>
</dbReference>
<evidence type="ECO:0000256" key="4">
    <source>
        <dbReference type="ARBA" id="ARBA00023002"/>
    </source>
</evidence>
<keyword evidence="1" id="KW-0285">Flavoprotein</keyword>
<keyword evidence="3" id="KW-0521">NADP</keyword>
<dbReference type="EC" id="1.14.13.92" evidence="5"/>
<dbReference type="GO" id="GO:0033776">
    <property type="term" value="F:phenylacetone monooxygenase activity"/>
    <property type="evidence" value="ECO:0007669"/>
    <property type="project" value="UniProtKB-EC"/>
</dbReference>
<name>A0A098BTQ1_9NOCA</name>
<keyword evidence="4 5" id="KW-0560">Oxidoreductase</keyword>
<evidence type="ECO:0000313" key="6">
    <source>
        <dbReference type="Proteomes" id="UP000042997"/>
    </source>
</evidence>
<accession>A0A098BTQ1</accession>
<dbReference type="InterPro" id="IPR050775">
    <property type="entry name" value="FAD-binding_Monooxygenases"/>
</dbReference>